<feature type="domain" description="Formyl transferase N-terminal" evidence="5">
    <location>
        <begin position="1"/>
        <end position="154"/>
    </location>
</feature>
<dbReference type="RefSeq" id="WP_115551262.1">
    <property type="nucleotide sequence ID" value="NZ_CAPHNE010000112.1"/>
</dbReference>
<dbReference type="InterPro" id="IPR036477">
    <property type="entry name" value="Formyl_transf_N_sf"/>
</dbReference>
<dbReference type="EC" id="2.1.2.2" evidence="2"/>
<dbReference type="AlphaFoldDB" id="A0A3D8IDK4"/>
<keyword evidence="3" id="KW-0808">Transferase</keyword>
<evidence type="ECO:0000256" key="3">
    <source>
        <dbReference type="ARBA" id="ARBA00022679"/>
    </source>
</evidence>
<dbReference type="OrthoDB" id="5319443at2"/>
<dbReference type="Gene3D" id="3.40.50.170">
    <property type="entry name" value="Formyl transferase, N-terminal domain"/>
    <property type="match status" value="1"/>
</dbReference>
<organism evidence="6 7">
    <name type="scientific">Helicobacter ganmani</name>
    <dbReference type="NCBI Taxonomy" id="60246"/>
    <lineage>
        <taxon>Bacteria</taxon>
        <taxon>Pseudomonadati</taxon>
        <taxon>Campylobacterota</taxon>
        <taxon>Epsilonproteobacteria</taxon>
        <taxon>Campylobacterales</taxon>
        <taxon>Helicobacteraceae</taxon>
        <taxon>Helicobacter</taxon>
    </lineage>
</organism>
<comment type="pathway">
    <text evidence="1">Purine metabolism; IMP biosynthesis via de novo pathway; N(2)-formyl-N(1)-(5-phospho-D-ribosyl)glycinamide from N(1)-(5-phospho-D-ribosyl)glycinamide (10-formyl THF route): step 1/1.</text>
</comment>
<evidence type="ECO:0000313" key="7">
    <source>
        <dbReference type="Proteomes" id="UP000256650"/>
    </source>
</evidence>
<evidence type="ECO:0000259" key="5">
    <source>
        <dbReference type="Pfam" id="PF00551"/>
    </source>
</evidence>
<evidence type="ECO:0000313" key="6">
    <source>
        <dbReference type="EMBL" id="RDU63232.1"/>
    </source>
</evidence>
<dbReference type="GO" id="GO:0006189">
    <property type="term" value="P:'de novo' IMP biosynthetic process"/>
    <property type="evidence" value="ECO:0007669"/>
    <property type="project" value="TreeGrafter"/>
</dbReference>
<gene>
    <name evidence="6" type="ORF">CQA43_03630</name>
</gene>
<dbReference type="GO" id="GO:0004644">
    <property type="term" value="F:phosphoribosylglycinamide formyltransferase activity"/>
    <property type="evidence" value="ECO:0007669"/>
    <property type="project" value="UniProtKB-EC"/>
</dbReference>
<dbReference type="Proteomes" id="UP000256650">
    <property type="component" value="Unassembled WGS sequence"/>
</dbReference>
<sequence>MNIAFFCTGEGSFFKFIWNNKHLLKVDKILLLSDRDCGVMTFLQDKKLSKTIYAKKCGDMEFESQAKEWFLSEKIDYVFLSCNKILRYDLLECYGDNRKRMFNFHPSLLPKYIGLNSIQQAFDNKDMLYGASIHYAIKEVDCGGILARCMIERVEDDFELYRHRLFVNQAVLGLDFIYKLSLGKTFHTLKGVVQKTGFEPQLTIPIESIKFFNAMDSKLLQIF</sequence>
<dbReference type="SUPFAM" id="SSF53328">
    <property type="entry name" value="Formyltransferase"/>
    <property type="match status" value="1"/>
</dbReference>
<dbReference type="EMBL" id="NXLS01000003">
    <property type="protein sequence ID" value="RDU63232.1"/>
    <property type="molecule type" value="Genomic_DNA"/>
</dbReference>
<comment type="caution">
    <text evidence="6">The sequence shown here is derived from an EMBL/GenBank/DDBJ whole genome shotgun (WGS) entry which is preliminary data.</text>
</comment>
<protein>
    <recommendedName>
        <fullName evidence="2">phosphoribosylglycinamide formyltransferase 1</fullName>
        <ecNumber evidence="2">2.1.2.2</ecNumber>
    </recommendedName>
</protein>
<keyword evidence="7" id="KW-1185">Reference proteome</keyword>
<dbReference type="InterPro" id="IPR002376">
    <property type="entry name" value="Formyl_transf_N"/>
</dbReference>
<reference evidence="6 7" key="1">
    <citation type="submission" date="2018-04" db="EMBL/GenBank/DDBJ databases">
        <title>Novel Campyloabacter and Helicobacter Species and Strains.</title>
        <authorList>
            <person name="Mannion A.J."/>
            <person name="Shen Z."/>
            <person name="Fox J.G."/>
        </authorList>
    </citation>
    <scope>NUCLEOTIDE SEQUENCE [LARGE SCALE GENOMIC DNA]</scope>
    <source>
        <strain evidence="6 7">MIT 99-5101</strain>
    </source>
</reference>
<dbReference type="PANTHER" id="PTHR43369">
    <property type="entry name" value="PHOSPHORIBOSYLGLYCINAMIDE FORMYLTRANSFERASE"/>
    <property type="match status" value="1"/>
</dbReference>
<evidence type="ECO:0000256" key="1">
    <source>
        <dbReference type="ARBA" id="ARBA00005054"/>
    </source>
</evidence>
<dbReference type="GeneID" id="82535373"/>
<dbReference type="Pfam" id="PF00551">
    <property type="entry name" value="Formyl_trans_N"/>
    <property type="match status" value="1"/>
</dbReference>
<evidence type="ECO:0000256" key="4">
    <source>
        <dbReference type="ARBA" id="ARBA00022755"/>
    </source>
</evidence>
<keyword evidence="4" id="KW-0658">Purine biosynthesis</keyword>
<accession>A0A3D8IDK4</accession>
<evidence type="ECO:0000256" key="2">
    <source>
        <dbReference type="ARBA" id="ARBA00012254"/>
    </source>
</evidence>
<proteinExistence type="predicted"/>
<dbReference type="GO" id="GO:0005737">
    <property type="term" value="C:cytoplasm"/>
    <property type="evidence" value="ECO:0007669"/>
    <property type="project" value="TreeGrafter"/>
</dbReference>
<dbReference type="PANTHER" id="PTHR43369:SF2">
    <property type="entry name" value="PHOSPHORIBOSYLGLYCINAMIDE FORMYLTRANSFERASE"/>
    <property type="match status" value="1"/>
</dbReference>
<name>A0A3D8IDK4_9HELI</name>